<reference evidence="3 4" key="1">
    <citation type="submission" date="2021-06" db="EMBL/GenBank/DDBJ databases">
        <title>Whole genome sequences of Flavobacterium sp. KK2020170 and assembly.</title>
        <authorList>
            <person name="Kitahara K."/>
            <person name="Miyoshi S."/>
            <person name="Uesaka K."/>
        </authorList>
    </citation>
    <scope>NUCLEOTIDE SEQUENCE [LARGE SCALE GENOMIC DNA]</scope>
    <source>
        <strain evidence="3 4">KK2020170</strain>
    </source>
</reference>
<protein>
    <recommendedName>
        <fullName evidence="2">Outer membrane protein beta-barrel domain-containing protein</fullName>
    </recommendedName>
</protein>
<dbReference type="Proteomes" id="UP000825258">
    <property type="component" value="Chromosome"/>
</dbReference>
<accession>A0ABM7SB03</accession>
<evidence type="ECO:0000259" key="2">
    <source>
        <dbReference type="Pfam" id="PF13568"/>
    </source>
</evidence>
<dbReference type="EMBL" id="AP024749">
    <property type="protein sequence ID" value="BCY28012.1"/>
    <property type="molecule type" value="Genomic_DNA"/>
</dbReference>
<evidence type="ECO:0000256" key="1">
    <source>
        <dbReference type="SAM" id="SignalP"/>
    </source>
</evidence>
<name>A0ABM7SB03_9FLAO</name>
<dbReference type="RefSeq" id="WP_221259611.1">
    <property type="nucleotide sequence ID" value="NZ_AP024749.1"/>
</dbReference>
<evidence type="ECO:0000313" key="3">
    <source>
        <dbReference type="EMBL" id="BCY28012.1"/>
    </source>
</evidence>
<proteinExistence type="predicted"/>
<sequence length="221" mass="25801">MNKLLFFLFIINCFCQYLFAQETKETTEYKVVDSLFREDQFYVSVSYNLVQNRPSGFKQFGFSQGFTAGFLRDFPISKDRNWAIAPGVGYSYNNIKQFVNSDALFDGLNVSENIQTRIVSHGVDFPLELRWRNATPTSHKFWRIYAGFKATYVFDATIKVETSAGSEKSKILDDINRWQYGAYLSFGFNTWNPYVYYGLNPIFKDGSEMRNFNLGFMFYIL</sequence>
<keyword evidence="1" id="KW-0732">Signal</keyword>
<dbReference type="Pfam" id="PF13568">
    <property type="entry name" value="OMP_b-brl_2"/>
    <property type="match status" value="1"/>
</dbReference>
<feature type="domain" description="Outer membrane protein beta-barrel" evidence="2">
    <location>
        <begin position="19"/>
        <end position="203"/>
    </location>
</feature>
<feature type="signal peptide" evidence="1">
    <location>
        <begin position="1"/>
        <end position="20"/>
    </location>
</feature>
<feature type="chain" id="PRO_5045905851" description="Outer membrane protein beta-barrel domain-containing protein" evidence="1">
    <location>
        <begin position="21"/>
        <end position="221"/>
    </location>
</feature>
<gene>
    <name evidence="3" type="ORF">KK2020170_08800</name>
</gene>
<evidence type="ECO:0000313" key="4">
    <source>
        <dbReference type="Proteomes" id="UP000825258"/>
    </source>
</evidence>
<dbReference type="InterPro" id="IPR025665">
    <property type="entry name" value="Beta-barrel_OMP_2"/>
</dbReference>
<keyword evidence="4" id="KW-1185">Reference proteome</keyword>
<organism evidence="3 4">
    <name type="scientific">Flavobacterium okayamense</name>
    <dbReference type="NCBI Taxonomy" id="2830782"/>
    <lineage>
        <taxon>Bacteria</taxon>
        <taxon>Pseudomonadati</taxon>
        <taxon>Bacteroidota</taxon>
        <taxon>Flavobacteriia</taxon>
        <taxon>Flavobacteriales</taxon>
        <taxon>Flavobacteriaceae</taxon>
        <taxon>Flavobacterium</taxon>
    </lineage>
</organism>